<keyword evidence="1" id="KW-0472">Membrane</keyword>
<keyword evidence="3" id="KW-1185">Reference proteome</keyword>
<name>A0A0P6XR81_9CHLR</name>
<dbReference type="STRING" id="229921.ADN01_06230"/>
<keyword evidence="1" id="KW-0812">Transmembrane</keyword>
<evidence type="ECO:0000313" key="3">
    <source>
        <dbReference type="Proteomes" id="UP000050501"/>
    </source>
</evidence>
<dbReference type="OrthoDB" id="162886at2"/>
<protein>
    <submittedName>
        <fullName evidence="2">Uncharacterized protein</fullName>
    </submittedName>
</protein>
<accession>A0A0P6XR81</accession>
<dbReference type="AlphaFoldDB" id="A0A0P6XR81"/>
<comment type="caution">
    <text evidence="2">The sequence shown here is derived from an EMBL/GenBank/DDBJ whole genome shotgun (WGS) entry which is preliminary data.</text>
</comment>
<sequence>MGKYSSYTGRPDQQPKTREIHPIWRGVGFALIVLIPILSYFGALVLFDLNKQYHWLRITPDMISPIIEPYFYIKAGLTLVLMFLLFAVFSLFSFALYQIFAPPRYGPYDVPPVQYRGKRYKR</sequence>
<dbReference type="EMBL" id="LGCM01000027">
    <property type="protein sequence ID" value="KPL84979.1"/>
    <property type="molecule type" value="Genomic_DNA"/>
</dbReference>
<evidence type="ECO:0000313" key="2">
    <source>
        <dbReference type="EMBL" id="KPL84979.1"/>
    </source>
</evidence>
<gene>
    <name evidence="2" type="ORF">ADN01_06230</name>
</gene>
<dbReference type="Proteomes" id="UP000050501">
    <property type="component" value="Unassembled WGS sequence"/>
</dbReference>
<organism evidence="2 3">
    <name type="scientific">Levilinea saccharolytica</name>
    <dbReference type="NCBI Taxonomy" id="229921"/>
    <lineage>
        <taxon>Bacteria</taxon>
        <taxon>Bacillati</taxon>
        <taxon>Chloroflexota</taxon>
        <taxon>Anaerolineae</taxon>
        <taxon>Anaerolineales</taxon>
        <taxon>Anaerolineaceae</taxon>
        <taxon>Levilinea</taxon>
    </lineage>
</organism>
<feature type="transmembrane region" description="Helical" evidence="1">
    <location>
        <begin position="70"/>
        <end position="100"/>
    </location>
</feature>
<dbReference type="RefSeq" id="WP_062418447.1">
    <property type="nucleotide sequence ID" value="NZ_LGCM01000027.1"/>
</dbReference>
<feature type="transmembrane region" description="Helical" evidence="1">
    <location>
        <begin position="23"/>
        <end position="49"/>
    </location>
</feature>
<evidence type="ECO:0000256" key="1">
    <source>
        <dbReference type="SAM" id="Phobius"/>
    </source>
</evidence>
<proteinExistence type="predicted"/>
<keyword evidence="1" id="KW-1133">Transmembrane helix</keyword>
<reference evidence="2 3" key="1">
    <citation type="submission" date="2015-07" db="EMBL/GenBank/DDBJ databases">
        <title>Genome sequence of Levilinea saccharolytica DSM 16555.</title>
        <authorList>
            <person name="Hemp J."/>
            <person name="Ward L.M."/>
            <person name="Pace L.A."/>
            <person name="Fischer W.W."/>
        </authorList>
    </citation>
    <scope>NUCLEOTIDE SEQUENCE [LARGE SCALE GENOMIC DNA]</scope>
    <source>
        <strain evidence="2 3">KIBI-1</strain>
    </source>
</reference>